<dbReference type="Gene3D" id="3.30.420.40">
    <property type="match status" value="2"/>
</dbReference>
<dbReference type="SUPFAM" id="SSF53067">
    <property type="entry name" value="Actin-like ATPase domain"/>
    <property type="match status" value="2"/>
</dbReference>
<gene>
    <name evidence="1" type="ORF">A3A01_02610</name>
</gene>
<dbReference type="InterPro" id="IPR005883">
    <property type="entry name" value="PilM"/>
</dbReference>
<dbReference type="EMBL" id="MFUU01000009">
    <property type="protein sequence ID" value="OGI86170.1"/>
    <property type="molecule type" value="Genomic_DNA"/>
</dbReference>
<dbReference type="Gene3D" id="3.30.1490.300">
    <property type="match status" value="1"/>
</dbReference>
<evidence type="ECO:0000313" key="1">
    <source>
        <dbReference type="EMBL" id="OGI86170.1"/>
    </source>
</evidence>
<proteinExistence type="predicted"/>
<dbReference type="PANTHER" id="PTHR32432">
    <property type="entry name" value="CELL DIVISION PROTEIN FTSA-RELATED"/>
    <property type="match status" value="1"/>
</dbReference>
<sequence>MLRNSYNRFFPVPDFLVPSSFGLDVSDESIKFARIVGAKNGIKIGQYGERKIPAGVIESGKIKDQKQLEQILLSLKKEEGIKSVRVSLPEEQVYLFRLLLGKAGLQNVREGIELALEEHVPISAPDAIFDYELLSETEENLELQIAAIPKSVIESYLSVFKNSMIQVQSCELEAQATSRAVVKRGDMETYMIVDFGQTRTGIFIISRGVAVFTSTLDDVGGVMLMKVIQKSFNISYEEAEKMKKDYGLERNGPNKEIFSVLLNIVSILRDEMVKHFIYWHTHKDEEGKDRPPIKKVILCGGESNLKGLAEYFSVSMKIPVELANVWTNINDTAKDIPEIGFTKSLTFATTFGLALGDFDYD</sequence>
<dbReference type="PIRSF" id="PIRSF019169">
    <property type="entry name" value="PilM"/>
    <property type="match status" value="1"/>
</dbReference>
<name>A0A1F6WWD1_9BACT</name>
<dbReference type="STRING" id="1801770.A3A01_02610"/>
<evidence type="ECO:0008006" key="3">
    <source>
        <dbReference type="Google" id="ProtNLM"/>
    </source>
</evidence>
<accession>A0A1F6WWD1</accession>
<dbReference type="AlphaFoldDB" id="A0A1F6WWD1"/>
<dbReference type="InterPro" id="IPR043129">
    <property type="entry name" value="ATPase_NBD"/>
</dbReference>
<organism evidence="1 2">
    <name type="scientific">Candidatus Nomurabacteria bacterium RIFCSPLOWO2_01_FULL_39_17</name>
    <dbReference type="NCBI Taxonomy" id="1801770"/>
    <lineage>
        <taxon>Bacteria</taxon>
        <taxon>Candidatus Nomuraibacteriota</taxon>
    </lineage>
</organism>
<dbReference type="CDD" id="cd24049">
    <property type="entry name" value="ASKHA_NBD_PilM"/>
    <property type="match status" value="1"/>
</dbReference>
<reference evidence="1 2" key="1">
    <citation type="journal article" date="2016" name="Nat. Commun.">
        <title>Thousands of microbial genomes shed light on interconnected biogeochemical processes in an aquifer system.</title>
        <authorList>
            <person name="Anantharaman K."/>
            <person name="Brown C.T."/>
            <person name="Hug L.A."/>
            <person name="Sharon I."/>
            <person name="Castelle C.J."/>
            <person name="Probst A.J."/>
            <person name="Thomas B.C."/>
            <person name="Singh A."/>
            <person name="Wilkins M.J."/>
            <person name="Karaoz U."/>
            <person name="Brodie E.L."/>
            <person name="Williams K.H."/>
            <person name="Hubbard S.S."/>
            <person name="Banfield J.F."/>
        </authorList>
    </citation>
    <scope>NUCLEOTIDE SEQUENCE [LARGE SCALE GENOMIC DNA]</scope>
</reference>
<dbReference type="InterPro" id="IPR050696">
    <property type="entry name" value="FtsA/MreB"/>
</dbReference>
<dbReference type="PANTHER" id="PTHR32432:SF3">
    <property type="entry name" value="ETHANOLAMINE UTILIZATION PROTEIN EUTJ"/>
    <property type="match status" value="1"/>
</dbReference>
<evidence type="ECO:0000313" key="2">
    <source>
        <dbReference type="Proteomes" id="UP000179352"/>
    </source>
</evidence>
<dbReference type="Pfam" id="PF11104">
    <property type="entry name" value="PilM_2"/>
    <property type="match status" value="1"/>
</dbReference>
<comment type="caution">
    <text evidence="1">The sequence shown here is derived from an EMBL/GenBank/DDBJ whole genome shotgun (WGS) entry which is preliminary data.</text>
</comment>
<protein>
    <recommendedName>
        <fullName evidence="3">SHS2 domain-containing protein</fullName>
    </recommendedName>
</protein>
<dbReference type="Proteomes" id="UP000179352">
    <property type="component" value="Unassembled WGS sequence"/>
</dbReference>